<feature type="transmembrane region" description="Helical" evidence="1">
    <location>
        <begin position="105"/>
        <end position="123"/>
    </location>
</feature>
<keyword evidence="1" id="KW-1133">Transmembrane helix</keyword>
<gene>
    <name evidence="2" type="ORF">GIY21_06385</name>
    <name evidence="3" type="ORF">GIY22_06380</name>
</gene>
<evidence type="ECO:0000313" key="3">
    <source>
        <dbReference type="EMBL" id="MRH74250.1"/>
    </source>
</evidence>
<keyword evidence="4" id="KW-1185">Reference proteome</keyword>
<dbReference type="EMBL" id="WJPN01000004">
    <property type="protein sequence ID" value="MRG99917.1"/>
    <property type="molecule type" value="Genomic_DNA"/>
</dbReference>
<feature type="transmembrane region" description="Helical" evidence="1">
    <location>
        <begin position="248"/>
        <end position="275"/>
    </location>
</feature>
<dbReference type="RefSeq" id="WP_153750982.1">
    <property type="nucleotide sequence ID" value="NZ_WJPM01000004.1"/>
</dbReference>
<dbReference type="Proteomes" id="UP000439314">
    <property type="component" value="Unassembled WGS sequence"/>
</dbReference>
<feature type="transmembrane region" description="Helical" evidence="1">
    <location>
        <begin position="20"/>
        <end position="35"/>
    </location>
</feature>
<evidence type="ECO:0000313" key="2">
    <source>
        <dbReference type="EMBL" id="MRG99917.1"/>
    </source>
</evidence>
<feature type="transmembrane region" description="Helical" evidence="1">
    <location>
        <begin position="79"/>
        <end position="99"/>
    </location>
</feature>
<dbReference type="EMBL" id="WJPM01000004">
    <property type="protein sequence ID" value="MRH74250.1"/>
    <property type="molecule type" value="Genomic_DNA"/>
</dbReference>
<accession>A0A6N7Q892</accession>
<feature type="transmembrane region" description="Helical" evidence="1">
    <location>
        <begin position="363"/>
        <end position="386"/>
    </location>
</feature>
<proteinExistence type="predicted"/>
<sequence length="457" mass="49081">MKRLLADLRLLYAASGRTRWVYPWVIAAALALTWVDNPPSPLVLTCPIVLLLWARLGARLLSLLEQAHRLRLPGLRSRFARLFAWAVAGTVLVPVLLYVPRGSDPSLTAPTLLLCASGGLLLATAPAWSSTALLCLPPLGFMLHYWAGVPLDAYPRSTMLAIAAACVAGATWAYRRASTPRPVALAPWLRPLWMNLQPRLPGDGAIRQVVASQTGRRGWMQGIARPSVPSDLHGAPERAMRFALGPGFAPGSAAGTALAVLVMPSLVLLWTLLLVGTQSPTLPLILANVMANLSSAKFLQRLWLWRKHGNLGLMESALLPGLGAPGQIGTLFNQVVLKCAIAAMLPWLCLSWLLGLLRHAPTAYYPLTVSITLTGTLLASTVLLACLRWPRSVSALVVAHCALTLLGAISIGQVGLPGAVAPHWLAPAWSLLLLGMVIVYNLVARQSSKRPHPWLLN</sequence>
<keyword evidence="1" id="KW-0472">Membrane</keyword>
<feature type="transmembrane region" description="Helical" evidence="1">
    <location>
        <begin position="335"/>
        <end position="357"/>
    </location>
</feature>
<evidence type="ECO:0000313" key="4">
    <source>
        <dbReference type="Proteomes" id="UP000437931"/>
    </source>
</evidence>
<protein>
    <submittedName>
        <fullName evidence="2">Uncharacterized protein</fullName>
    </submittedName>
</protein>
<evidence type="ECO:0000313" key="5">
    <source>
        <dbReference type="Proteomes" id="UP000439314"/>
    </source>
</evidence>
<feature type="transmembrane region" description="Helical" evidence="1">
    <location>
        <begin position="153"/>
        <end position="174"/>
    </location>
</feature>
<dbReference type="Proteomes" id="UP000437931">
    <property type="component" value="Unassembled WGS sequence"/>
</dbReference>
<feature type="transmembrane region" description="Helical" evidence="1">
    <location>
        <begin position="424"/>
        <end position="443"/>
    </location>
</feature>
<reference evidence="4 5" key="1">
    <citation type="submission" date="2019-11" db="EMBL/GenBank/DDBJ databases">
        <title>First report of rice panicle blight caused by Xanthomonas sp. in Iran.</title>
        <authorList>
            <person name="Mirghasempour S.A."/>
            <person name="Huang S."/>
            <person name="Brady C.L."/>
            <person name="Studholme D.J."/>
        </authorList>
    </citation>
    <scope>NUCLEOTIDE SEQUENCE [LARGE SCALE GENOMIC DNA]</scope>
    <source>
        <strain evidence="2 5">ASD011</strain>
        <strain evidence="4">SAM114</strain>
    </source>
</reference>
<keyword evidence="1" id="KW-0812">Transmembrane</keyword>
<evidence type="ECO:0000256" key="1">
    <source>
        <dbReference type="SAM" id="Phobius"/>
    </source>
</evidence>
<name>A0A6N7Q892_9XANT</name>
<comment type="caution">
    <text evidence="2">The sequence shown here is derived from an EMBL/GenBank/DDBJ whole genome shotgun (WGS) entry which is preliminary data.</text>
</comment>
<organism evidence="2 5">
    <name type="scientific">Xanthomonas sontii</name>
    <dbReference type="NCBI Taxonomy" id="2650745"/>
    <lineage>
        <taxon>Bacteria</taxon>
        <taxon>Pseudomonadati</taxon>
        <taxon>Pseudomonadota</taxon>
        <taxon>Gammaproteobacteria</taxon>
        <taxon>Lysobacterales</taxon>
        <taxon>Lysobacteraceae</taxon>
        <taxon>Xanthomonas</taxon>
    </lineage>
</organism>
<reference evidence="3" key="2">
    <citation type="journal article" date="2020" name="Plant Dis.">
        <title>A Grain Rot of Rice in Iran Caused by a Xanthomonas Strain Closely Related to X. sacchari.</title>
        <authorList>
            <person name="Mirghasempour S.A."/>
            <person name="Huang S."/>
            <person name="Studholme D.J."/>
            <person name="Brady C.L."/>
        </authorList>
    </citation>
    <scope>NUCLEOTIDE SEQUENCE</scope>
    <source>
        <strain evidence="3">SAM114</strain>
    </source>
</reference>
<dbReference type="AlphaFoldDB" id="A0A6N7Q892"/>
<feature type="transmembrane region" description="Helical" evidence="1">
    <location>
        <begin position="393"/>
        <end position="412"/>
    </location>
</feature>